<evidence type="ECO:0008006" key="3">
    <source>
        <dbReference type="Google" id="ProtNLM"/>
    </source>
</evidence>
<dbReference type="AlphaFoldDB" id="A0A2V4NEV9"/>
<dbReference type="EMBL" id="PYBW01000028">
    <property type="protein sequence ID" value="PYC83425.1"/>
    <property type="molecule type" value="Genomic_DNA"/>
</dbReference>
<dbReference type="RefSeq" id="WP_110667495.1">
    <property type="nucleotide sequence ID" value="NZ_PYBW01000028.1"/>
</dbReference>
<dbReference type="Proteomes" id="UP000248039">
    <property type="component" value="Unassembled WGS sequence"/>
</dbReference>
<evidence type="ECO:0000313" key="2">
    <source>
        <dbReference type="Proteomes" id="UP000248039"/>
    </source>
</evidence>
<protein>
    <recommendedName>
        <fullName evidence="3">DNA-binding protein</fullName>
    </recommendedName>
</protein>
<proteinExistence type="predicted"/>
<name>A0A2V4NEV9_9ACTN</name>
<comment type="caution">
    <text evidence="1">The sequence shown here is derived from an EMBL/GenBank/DDBJ whole genome shotgun (WGS) entry which is preliminary data.</text>
</comment>
<keyword evidence="2" id="KW-1185">Reference proteome</keyword>
<gene>
    <name evidence="1" type="ORF">C7C46_08800</name>
</gene>
<dbReference type="OrthoDB" id="4949931at2"/>
<accession>A0A2V4NEV9</accession>
<sequence length="89" mass="10006">MSTDEDYDYASLAAVLNIPQSWIEKHKAQLPRIEYGRHVRFSREHAAEIRALFEVRPAPASTLIDAPSVPATLLDLKPGRAPRGRRRSA</sequence>
<organism evidence="1 2">
    <name type="scientific">Streptomyces tateyamensis</name>
    <dbReference type="NCBI Taxonomy" id="565073"/>
    <lineage>
        <taxon>Bacteria</taxon>
        <taxon>Bacillati</taxon>
        <taxon>Actinomycetota</taxon>
        <taxon>Actinomycetes</taxon>
        <taxon>Kitasatosporales</taxon>
        <taxon>Streptomycetaceae</taxon>
        <taxon>Streptomyces</taxon>
    </lineage>
</organism>
<reference evidence="1 2" key="1">
    <citation type="submission" date="2018-03" db="EMBL/GenBank/DDBJ databases">
        <title>Bioinformatic expansion and discovery of thiopeptide antibiotics.</title>
        <authorList>
            <person name="Schwalen C.J."/>
            <person name="Hudson G.A."/>
            <person name="Mitchell D.A."/>
        </authorList>
    </citation>
    <scope>NUCLEOTIDE SEQUENCE [LARGE SCALE GENOMIC DNA]</scope>
    <source>
        <strain evidence="1 2">ATCC 21389</strain>
    </source>
</reference>
<evidence type="ECO:0000313" key="1">
    <source>
        <dbReference type="EMBL" id="PYC83425.1"/>
    </source>
</evidence>